<sequence>MDSEVPESYSKDEIVWAKIRGYPWWPGIIAEVIKDKQSSEPAKYLVNFIGDNSQYDQPLNRSSTLPFQSLAKYQEKYEEIVQKIKTKQHKDSVTAADQILKGQSTYEIESKKISKKQNFTKTVSRRKKTRSSSSEEHSGIYGSSRKSKMDSEDSTKPDNFSSEIQELLKMMTETKLNPVLIEAKISSLIQIVDLDRPDIMEVLQGPNGKQLMQIQARLSDKKNLSQAQINFTQFLEKLKSIVLRTYFDPTEIIQQLHQVSGQKKITQKLLEKLQNQPNFILDSEDDSEDSDSGESDGESEEDESSEESVKKGKNQRQITITKPIIRKKYTQAQSPKKPRKQSQDVPNPLQKNKVVQKISETISEHTDQIIPKRISEDIESRIRSCDSNMGFVYKKKYRTILDNIKKQSKQDIINLLSNSSNQEQLWNLLNGNTQSMNQSGNKQNDYEQQNS</sequence>
<dbReference type="PROSITE" id="PS50812">
    <property type="entry name" value="PWWP"/>
    <property type="match status" value="1"/>
</dbReference>
<dbReference type="KEGG" id="ptm:GSPATT00001091001"/>
<dbReference type="InParanoid" id="A0CKR0"/>
<reference evidence="3 4" key="1">
    <citation type="journal article" date="2006" name="Nature">
        <title>Global trends of whole-genome duplications revealed by the ciliate Paramecium tetraurelia.</title>
        <authorList>
            <consortium name="Genoscope"/>
            <person name="Aury J.-M."/>
            <person name="Jaillon O."/>
            <person name="Duret L."/>
            <person name="Noel B."/>
            <person name="Jubin C."/>
            <person name="Porcel B.M."/>
            <person name="Segurens B."/>
            <person name="Daubin V."/>
            <person name="Anthouard V."/>
            <person name="Aiach N."/>
            <person name="Arnaiz O."/>
            <person name="Billaut A."/>
            <person name="Beisson J."/>
            <person name="Blanc I."/>
            <person name="Bouhouche K."/>
            <person name="Camara F."/>
            <person name="Duharcourt S."/>
            <person name="Guigo R."/>
            <person name="Gogendeau D."/>
            <person name="Katinka M."/>
            <person name="Keller A.-M."/>
            <person name="Kissmehl R."/>
            <person name="Klotz C."/>
            <person name="Koll F."/>
            <person name="Le Moue A."/>
            <person name="Lepere C."/>
            <person name="Malinsky S."/>
            <person name="Nowacki M."/>
            <person name="Nowak J.K."/>
            <person name="Plattner H."/>
            <person name="Poulain J."/>
            <person name="Ruiz F."/>
            <person name="Serrano V."/>
            <person name="Zagulski M."/>
            <person name="Dessen P."/>
            <person name="Betermier M."/>
            <person name="Weissenbach J."/>
            <person name="Scarpelli C."/>
            <person name="Schachter V."/>
            <person name="Sperling L."/>
            <person name="Meyer E."/>
            <person name="Cohen J."/>
            <person name="Wincker P."/>
        </authorList>
    </citation>
    <scope>NUCLEOTIDE SEQUENCE [LARGE SCALE GENOMIC DNA]</scope>
    <source>
        <strain evidence="3 4">Stock d4-2</strain>
    </source>
</reference>
<evidence type="ECO:0000256" key="1">
    <source>
        <dbReference type="SAM" id="MobiDB-lite"/>
    </source>
</evidence>
<proteinExistence type="predicted"/>
<dbReference type="CDD" id="cd05162">
    <property type="entry name" value="PWWP"/>
    <property type="match status" value="1"/>
</dbReference>
<evidence type="ECO:0000313" key="3">
    <source>
        <dbReference type="EMBL" id="CAK71377.1"/>
    </source>
</evidence>
<feature type="region of interest" description="Disordered" evidence="1">
    <location>
        <begin position="278"/>
        <end position="351"/>
    </location>
</feature>
<dbReference type="Pfam" id="PF00855">
    <property type="entry name" value="PWWP"/>
    <property type="match status" value="1"/>
</dbReference>
<dbReference type="OMA" id="SCDSNMG"/>
<dbReference type="STRING" id="5888.A0CKR0"/>
<gene>
    <name evidence="3" type="ORF">GSPATT00001091001</name>
</gene>
<accession>A0CKR0</accession>
<dbReference type="Gene3D" id="2.30.30.140">
    <property type="match status" value="1"/>
</dbReference>
<dbReference type="InterPro" id="IPR000313">
    <property type="entry name" value="PWWP_dom"/>
</dbReference>
<dbReference type="Proteomes" id="UP000000600">
    <property type="component" value="Unassembled WGS sequence"/>
</dbReference>
<keyword evidence="4" id="KW-1185">Reference proteome</keyword>
<dbReference type="SUPFAM" id="SSF63748">
    <property type="entry name" value="Tudor/PWWP/MBT"/>
    <property type="match status" value="1"/>
</dbReference>
<feature type="compositionally biased region" description="Acidic residues" evidence="1">
    <location>
        <begin position="282"/>
        <end position="306"/>
    </location>
</feature>
<protein>
    <recommendedName>
        <fullName evidence="2">PWWP domain-containing protein</fullName>
    </recommendedName>
</protein>
<dbReference type="RefSeq" id="XP_001438774.1">
    <property type="nucleotide sequence ID" value="XM_001438737.2"/>
</dbReference>
<organism evidence="3 4">
    <name type="scientific">Paramecium tetraurelia</name>
    <dbReference type="NCBI Taxonomy" id="5888"/>
    <lineage>
        <taxon>Eukaryota</taxon>
        <taxon>Sar</taxon>
        <taxon>Alveolata</taxon>
        <taxon>Ciliophora</taxon>
        <taxon>Intramacronucleata</taxon>
        <taxon>Oligohymenophorea</taxon>
        <taxon>Peniculida</taxon>
        <taxon>Parameciidae</taxon>
        <taxon>Paramecium</taxon>
    </lineage>
</organism>
<dbReference type="SUPFAM" id="SSF46942">
    <property type="entry name" value="Elongation factor TFIIS domain 2"/>
    <property type="match status" value="1"/>
</dbReference>
<feature type="domain" description="PWWP" evidence="2">
    <location>
        <begin position="11"/>
        <end position="55"/>
    </location>
</feature>
<dbReference type="SMART" id="SM00293">
    <property type="entry name" value="PWWP"/>
    <property type="match status" value="1"/>
</dbReference>
<dbReference type="HOGENOM" id="CLU_607598_0_0_1"/>
<feature type="region of interest" description="Disordered" evidence="1">
    <location>
        <begin position="432"/>
        <end position="451"/>
    </location>
</feature>
<dbReference type="EMBL" id="CT868096">
    <property type="protein sequence ID" value="CAK71377.1"/>
    <property type="molecule type" value="Genomic_DNA"/>
</dbReference>
<dbReference type="GO" id="GO:0006351">
    <property type="term" value="P:DNA-templated transcription"/>
    <property type="evidence" value="ECO:0007669"/>
    <property type="project" value="InterPro"/>
</dbReference>
<evidence type="ECO:0000313" key="4">
    <source>
        <dbReference type="Proteomes" id="UP000000600"/>
    </source>
</evidence>
<dbReference type="eggNOG" id="ENOG502R2CQ">
    <property type="taxonomic scope" value="Eukaryota"/>
</dbReference>
<evidence type="ECO:0000259" key="2">
    <source>
        <dbReference type="PROSITE" id="PS50812"/>
    </source>
</evidence>
<dbReference type="AlphaFoldDB" id="A0CKR0"/>
<feature type="compositionally biased region" description="Basic and acidic residues" evidence="1">
    <location>
        <begin position="147"/>
        <end position="156"/>
    </location>
</feature>
<dbReference type="InterPro" id="IPR036575">
    <property type="entry name" value="TFIIS_cen_dom_sf"/>
</dbReference>
<feature type="region of interest" description="Disordered" evidence="1">
    <location>
        <begin position="117"/>
        <end position="159"/>
    </location>
</feature>
<dbReference type="GeneID" id="5024559"/>
<name>A0CKR0_PARTE</name>
<dbReference type="OrthoDB" id="62853at2759"/>